<comment type="caution">
    <text evidence="11">The sequence shown here is derived from an EMBL/GenBank/DDBJ whole genome shotgun (WGS) entry which is preliminary data.</text>
</comment>
<reference evidence="11" key="1">
    <citation type="submission" date="2021-01" db="EMBL/GenBank/DDBJ databases">
        <title>Genome sequence of strain Noviherbaspirillum sp. DKR-6.</title>
        <authorList>
            <person name="Chaudhary D.K."/>
        </authorList>
    </citation>
    <scope>NUCLEOTIDE SEQUENCE</scope>
    <source>
        <strain evidence="11">DKR-6</strain>
    </source>
</reference>
<comment type="subcellular location">
    <subcellularLocation>
        <location evidence="7">Cell outer membrane</location>
    </subcellularLocation>
    <subcellularLocation>
        <location evidence="1">Membrane</location>
    </subcellularLocation>
</comment>
<name>A0A934W219_9BURK</name>
<feature type="domain" description="Secretin/TonB short N-terminal" evidence="10">
    <location>
        <begin position="214"/>
        <end position="265"/>
    </location>
</feature>
<dbReference type="Gene3D" id="3.30.1370.120">
    <property type="match status" value="1"/>
</dbReference>
<evidence type="ECO:0000256" key="5">
    <source>
        <dbReference type="ARBA" id="ARBA00023237"/>
    </source>
</evidence>
<dbReference type="SUPFAM" id="SSF49384">
    <property type="entry name" value="Carbohydrate-binding domain"/>
    <property type="match status" value="1"/>
</dbReference>
<keyword evidence="5" id="KW-0998">Cell outer membrane</keyword>
<dbReference type="CDD" id="cd08547">
    <property type="entry name" value="Type_II_cohesin"/>
    <property type="match status" value="1"/>
</dbReference>
<dbReference type="InterPro" id="IPR001775">
    <property type="entry name" value="GspD/PilQ"/>
</dbReference>
<dbReference type="InterPro" id="IPR038591">
    <property type="entry name" value="NolW-like_sf"/>
</dbReference>
<dbReference type="InterPro" id="IPR004846">
    <property type="entry name" value="T2SS/T3SS_dom"/>
</dbReference>
<dbReference type="InterPro" id="IPR005644">
    <property type="entry name" value="NolW-like"/>
</dbReference>
<dbReference type="Gene3D" id="1.25.40.10">
    <property type="entry name" value="Tetratricopeptide repeat domain"/>
    <property type="match status" value="1"/>
</dbReference>
<protein>
    <recommendedName>
        <fullName evidence="10">Secretin/TonB short N-terminal domain-containing protein</fullName>
    </recommendedName>
</protein>
<evidence type="ECO:0000256" key="2">
    <source>
        <dbReference type="ARBA" id="ARBA00022448"/>
    </source>
</evidence>
<keyword evidence="4" id="KW-0472">Membrane</keyword>
<organism evidence="11 12">
    <name type="scientific">Noviherbaspirillum pedocola</name>
    <dbReference type="NCBI Taxonomy" id="2801341"/>
    <lineage>
        <taxon>Bacteria</taxon>
        <taxon>Pseudomonadati</taxon>
        <taxon>Pseudomonadota</taxon>
        <taxon>Betaproteobacteria</taxon>
        <taxon>Burkholderiales</taxon>
        <taxon>Oxalobacteraceae</taxon>
        <taxon>Noviherbaspirillum</taxon>
    </lineage>
</organism>
<sequence>MMRRGLWCLPARLVALLFCCLLGGCAAELAHRESDQLFAENRYDEGMNKLREAMRLEPGNAQFRIEYRQRLTERVGGIIADAEVRREKGDIAGARGAYQSALALDRNSEAARRGLVNLDENLRDNSMLDEAEGLLAAGNYDAARDIAGAVRRAHPGNARSQETLRKIDAGLEARRRAQEAAANAQSVLRRPVTLQFRDANLRMVFEALARTTGLNVVFDRDVRPDLKTTIFVKDGSVEDTVDLILLQNQLEKKVLNGNTMLVYPATQAKEKEYQELKVRTFRVSNGDAKYIQGMLKSVLKIKEVQMDERSNTLVLRDTPEALNVAARVIAAHDVADAEVMLEVQVMEVSRDRLSNLGIEWPYSFGVTPQSGTTPITIGDLNRINRDKLYVTTPLGVTANFRLDDSDANILASPRIRVRDREKAKILIGDRVPTFTNSLTPLATGASVVTGSVQYLDVGIKLEAEPHIYEEGDVGIKLNLEVSNIVKQVQVESSLAYQIGTRAASTSLRLRDGETQILGGLISDTDRSSASKIPGLGQLPVLGRLFSNTTGDHIKTEIVLSVTPHIVRNHGSFDDSSADAWSGTESRLKDRPLRLDPINSVRGDAPSSGTSVSAPTGGATPAQIAATAAGTPAMRPTASAPAPAVLAAPATSTAPGATPAVATQPPSASAQAIPAMLPASLAPTQAAPEAGAAAEEHAAPPAAPSTAPRSDAGGGPELAWGPPVSARKGDTFSVSIDAARLNGVSSVPLIIQYDPAILSFVDASLGELGARANAVKNDPLINQNAGRISVTVDAAKDAALSGSGELLRLSFTAKLARPSTQLSLARVDLKEGATLRALPRPQALTLKVDP</sequence>
<evidence type="ECO:0000259" key="10">
    <source>
        <dbReference type="SMART" id="SM00965"/>
    </source>
</evidence>
<feature type="chain" id="PRO_5038062290" description="Secretin/TonB short N-terminal domain-containing protein" evidence="9">
    <location>
        <begin position="27"/>
        <end position="849"/>
    </location>
</feature>
<evidence type="ECO:0000256" key="6">
    <source>
        <dbReference type="RuleBase" id="RU004003"/>
    </source>
</evidence>
<dbReference type="GO" id="GO:0009306">
    <property type="term" value="P:protein secretion"/>
    <property type="evidence" value="ECO:0007669"/>
    <property type="project" value="InterPro"/>
</dbReference>
<dbReference type="GO" id="GO:0030246">
    <property type="term" value="F:carbohydrate binding"/>
    <property type="evidence" value="ECO:0007669"/>
    <property type="project" value="InterPro"/>
</dbReference>
<evidence type="ECO:0000256" key="1">
    <source>
        <dbReference type="ARBA" id="ARBA00004370"/>
    </source>
</evidence>
<evidence type="ECO:0000313" key="12">
    <source>
        <dbReference type="Proteomes" id="UP000622890"/>
    </source>
</evidence>
<dbReference type="InterPro" id="IPR008965">
    <property type="entry name" value="CBM2/CBM3_carb-bd_dom_sf"/>
</dbReference>
<evidence type="ECO:0000256" key="7">
    <source>
        <dbReference type="RuleBase" id="RU004004"/>
    </source>
</evidence>
<proteinExistence type="inferred from homology"/>
<evidence type="ECO:0000256" key="4">
    <source>
        <dbReference type="ARBA" id="ARBA00023136"/>
    </source>
</evidence>
<dbReference type="InterPro" id="IPR011990">
    <property type="entry name" value="TPR-like_helical_dom_sf"/>
</dbReference>
<feature type="compositionally biased region" description="Low complexity" evidence="8">
    <location>
        <begin position="613"/>
        <end position="665"/>
    </location>
</feature>
<dbReference type="PRINTS" id="PR00811">
    <property type="entry name" value="BCTERIALGSPD"/>
</dbReference>
<dbReference type="GO" id="GO:0000272">
    <property type="term" value="P:polysaccharide catabolic process"/>
    <property type="evidence" value="ECO:0007669"/>
    <property type="project" value="InterPro"/>
</dbReference>
<dbReference type="GO" id="GO:0009279">
    <property type="term" value="C:cell outer membrane"/>
    <property type="evidence" value="ECO:0007669"/>
    <property type="project" value="UniProtKB-SubCell"/>
</dbReference>
<comment type="similarity">
    <text evidence="6">Belongs to the bacterial secretin family.</text>
</comment>
<dbReference type="PROSITE" id="PS51257">
    <property type="entry name" value="PROKAR_LIPOPROTEIN"/>
    <property type="match status" value="1"/>
</dbReference>
<dbReference type="Pfam" id="PF03958">
    <property type="entry name" value="Secretin_N"/>
    <property type="match status" value="1"/>
</dbReference>
<feature type="compositionally biased region" description="Low complexity" evidence="8">
    <location>
        <begin position="682"/>
        <end position="692"/>
    </location>
</feature>
<keyword evidence="2 7" id="KW-0813">Transport</keyword>
<dbReference type="InterPro" id="IPR011662">
    <property type="entry name" value="Secretin/TonB_short_N"/>
</dbReference>
<dbReference type="RefSeq" id="WP_200592619.1">
    <property type="nucleotide sequence ID" value="NZ_JAEPBG010000005.1"/>
</dbReference>
<dbReference type="EMBL" id="JAEPBG010000005">
    <property type="protein sequence ID" value="MBK4735821.1"/>
    <property type="molecule type" value="Genomic_DNA"/>
</dbReference>
<dbReference type="SMART" id="SM00965">
    <property type="entry name" value="STN"/>
    <property type="match status" value="1"/>
</dbReference>
<gene>
    <name evidence="11" type="ORF">JJB74_14465</name>
</gene>
<evidence type="ECO:0000256" key="9">
    <source>
        <dbReference type="SAM" id="SignalP"/>
    </source>
</evidence>
<dbReference type="InterPro" id="IPR050810">
    <property type="entry name" value="Bact_Secretion_Sys_Channel"/>
</dbReference>
<dbReference type="Gene3D" id="2.60.40.680">
    <property type="match status" value="1"/>
</dbReference>
<dbReference type="Pfam" id="PF00263">
    <property type="entry name" value="Secretin"/>
    <property type="match status" value="1"/>
</dbReference>
<dbReference type="PANTHER" id="PTHR30332">
    <property type="entry name" value="PROBABLE GENERAL SECRETION PATHWAY PROTEIN D"/>
    <property type="match status" value="1"/>
</dbReference>
<dbReference type="PANTHER" id="PTHR30332:SF17">
    <property type="entry name" value="TYPE IV PILIATION SYSTEM PROTEIN DR_0774-RELATED"/>
    <property type="match status" value="1"/>
</dbReference>
<dbReference type="InterPro" id="IPR002102">
    <property type="entry name" value="Cohesin_dom"/>
</dbReference>
<evidence type="ECO:0000256" key="8">
    <source>
        <dbReference type="SAM" id="MobiDB-lite"/>
    </source>
</evidence>
<dbReference type="GO" id="GO:0015627">
    <property type="term" value="C:type II protein secretion system complex"/>
    <property type="evidence" value="ECO:0007669"/>
    <property type="project" value="TreeGrafter"/>
</dbReference>
<accession>A0A934W219</accession>
<feature type="region of interest" description="Disordered" evidence="8">
    <location>
        <begin position="570"/>
        <end position="665"/>
    </location>
</feature>
<evidence type="ECO:0000313" key="11">
    <source>
        <dbReference type="EMBL" id="MBK4735821.1"/>
    </source>
</evidence>
<keyword evidence="12" id="KW-1185">Reference proteome</keyword>
<dbReference type="AlphaFoldDB" id="A0A934W219"/>
<feature type="region of interest" description="Disordered" evidence="8">
    <location>
        <begin position="682"/>
        <end position="723"/>
    </location>
</feature>
<evidence type="ECO:0000256" key="3">
    <source>
        <dbReference type="ARBA" id="ARBA00022729"/>
    </source>
</evidence>
<keyword evidence="3 9" id="KW-0732">Signal</keyword>
<dbReference type="Proteomes" id="UP000622890">
    <property type="component" value="Unassembled WGS sequence"/>
</dbReference>
<feature type="signal peptide" evidence="9">
    <location>
        <begin position="1"/>
        <end position="26"/>
    </location>
</feature>
<dbReference type="Pfam" id="PF00963">
    <property type="entry name" value="Cohesin"/>
    <property type="match status" value="1"/>
</dbReference>